<dbReference type="InterPro" id="IPR050660">
    <property type="entry name" value="NEK_Ser/Thr_kinase"/>
</dbReference>
<keyword evidence="6" id="KW-0418">Kinase</keyword>
<dbReference type="PROSITE" id="PS00108">
    <property type="entry name" value="PROTEIN_KINASE_ST"/>
    <property type="match status" value="1"/>
</dbReference>
<sequence length="283" mass="31195">MEVLGSGSFGVVSRVEQQDTGKIFALKSIPVGKVKDPSVFQRELGIARRLKHPYIVTLHHTFQDREAYHLVMDFCEGGDFLKRMRATLRDRGPGRQAMGGLSTSETVQYLGQMLKGIAYLHNYQLAHRDVKPENYLLVGSEPSADLRLIDFGLARYFEAGKRMYSKVGSVSYVAPEVVTGSDGYDAKCDIWSVGATACVMAVARKPFAGDNVSEYIRTINRAGGMVFDYHWARHPQCLKDVIAKLMAKSPANRPGAAELLQTAEWKHLEAASGNGCNGCCTVQ</sequence>
<dbReference type="InterPro" id="IPR011009">
    <property type="entry name" value="Kinase-like_dom_sf"/>
</dbReference>
<evidence type="ECO:0000256" key="1">
    <source>
        <dbReference type="ARBA" id="ARBA00010886"/>
    </source>
</evidence>
<proteinExistence type="inferred from homology"/>
<comment type="similarity">
    <text evidence="1">Belongs to the protein kinase superfamily. NEK Ser/Thr protein kinase family. NIMA subfamily.</text>
</comment>
<dbReference type="GO" id="GO:0005524">
    <property type="term" value="F:ATP binding"/>
    <property type="evidence" value="ECO:0007669"/>
    <property type="project" value="UniProtKB-UniRule"/>
</dbReference>
<evidence type="ECO:0000256" key="10">
    <source>
        <dbReference type="PROSITE-ProRule" id="PRU10141"/>
    </source>
</evidence>
<dbReference type="PROSITE" id="PS00107">
    <property type="entry name" value="PROTEIN_KINASE_ATP"/>
    <property type="match status" value="1"/>
</dbReference>
<evidence type="ECO:0000256" key="5">
    <source>
        <dbReference type="ARBA" id="ARBA00022741"/>
    </source>
</evidence>
<evidence type="ECO:0000256" key="9">
    <source>
        <dbReference type="ARBA" id="ARBA00048679"/>
    </source>
</evidence>
<gene>
    <name evidence="13" type="ORF">BRAN1462_LOCUS29556</name>
</gene>
<accession>A0A7S2KG90</accession>
<dbReference type="Gene3D" id="3.30.200.20">
    <property type="entry name" value="Phosphorylase Kinase, domain 1"/>
    <property type="match status" value="1"/>
</dbReference>
<evidence type="ECO:0000256" key="2">
    <source>
        <dbReference type="ARBA" id="ARBA00012513"/>
    </source>
</evidence>
<evidence type="ECO:0000256" key="11">
    <source>
        <dbReference type="RuleBase" id="RU000304"/>
    </source>
</evidence>
<dbReference type="PANTHER" id="PTHR43671:SF98">
    <property type="entry name" value="SERINE_THREONINE-PROTEIN KINASE NEK11"/>
    <property type="match status" value="1"/>
</dbReference>
<dbReference type="EC" id="2.7.11.1" evidence="2"/>
<organism evidence="13">
    <name type="scientific">Zooxanthella nutricula</name>
    <dbReference type="NCBI Taxonomy" id="1333877"/>
    <lineage>
        <taxon>Eukaryota</taxon>
        <taxon>Sar</taxon>
        <taxon>Alveolata</taxon>
        <taxon>Dinophyceae</taxon>
        <taxon>Peridiniales</taxon>
        <taxon>Peridiniales incertae sedis</taxon>
        <taxon>Zooxanthella</taxon>
    </lineage>
</organism>
<protein>
    <recommendedName>
        <fullName evidence="2">non-specific serine/threonine protein kinase</fullName>
        <ecNumber evidence="2">2.7.11.1</ecNumber>
    </recommendedName>
</protein>
<comment type="catalytic activity">
    <reaction evidence="9">
        <text>L-seryl-[protein] + ATP = O-phospho-L-seryl-[protein] + ADP + H(+)</text>
        <dbReference type="Rhea" id="RHEA:17989"/>
        <dbReference type="Rhea" id="RHEA-COMP:9863"/>
        <dbReference type="Rhea" id="RHEA-COMP:11604"/>
        <dbReference type="ChEBI" id="CHEBI:15378"/>
        <dbReference type="ChEBI" id="CHEBI:29999"/>
        <dbReference type="ChEBI" id="CHEBI:30616"/>
        <dbReference type="ChEBI" id="CHEBI:83421"/>
        <dbReference type="ChEBI" id="CHEBI:456216"/>
        <dbReference type="EC" id="2.7.11.1"/>
    </reaction>
</comment>
<dbReference type="PROSITE" id="PS50011">
    <property type="entry name" value="PROTEIN_KINASE_DOM"/>
    <property type="match status" value="1"/>
</dbReference>
<dbReference type="SUPFAM" id="SSF56112">
    <property type="entry name" value="Protein kinase-like (PK-like)"/>
    <property type="match status" value="1"/>
</dbReference>
<evidence type="ECO:0000256" key="6">
    <source>
        <dbReference type="ARBA" id="ARBA00022777"/>
    </source>
</evidence>
<keyword evidence="4" id="KW-0808">Transferase</keyword>
<evidence type="ECO:0000313" key="13">
    <source>
        <dbReference type="EMBL" id="CAD9574568.1"/>
    </source>
</evidence>
<dbReference type="InterPro" id="IPR000719">
    <property type="entry name" value="Prot_kinase_dom"/>
</dbReference>
<feature type="binding site" evidence="10">
    <location>
        <position position="27"/>
    </location>
    <ligand>
        <name>ATP</name>
        <dbReference type="ChEBI" id="CHEBI:30616"/>
    </ligand>
</feature>
<dbReference type="InterPro" id="IPR017441">
    <property type="entry name" value="Protein_kinase_ATP_BS"/>
</dbReference>
<evidence type="ECO:0000256" key="7">
    <source>
        <dbReference type="ARBA" id="ARBA00022840"/>
    </source>
</evidence>
<dbReference type="Pfam" id="PF00069">
    <property type="entry name" value="Pkinase"/>
    <property type="match status" value="1"/>
</dbReference>
<evidence type="ECO:0000256" key="3">
    <source>
        <dbReference type="ARBA" id="ARBA00022527"/>
    </source>
</evidence>
<dbReference type="Gene3D" id="1.10.510.10">
    <property type="entry name" value="Transferase(Phosphotransferase) domain 1"/>
    <property type="match status" value="1"/>
</dbReference>
<evidence type="ECO:0000256" key="4">
    <source>
        <dbReference type="ARBA" id="ARBA00022679"/>
    </source>
</evidence>
<name>A0A7S2KG90_9DINO</name>
<comment type="catalytic activity">
    <reaction evidence="8">
        <text>L-threonyl-[protein] + ATP = O-phospho-L-threonyl-[protein] + ADP + H(+)</text>
        <dbReference type="Rhea" id="RHEA:46608"/>
        <dbReference type="Rhea" id="RHEA-COMP:11060"/>
        <dbReference type="Rhea" id="RHEA-COMP:11605"/>
        <dbReference type="ChEBI" id="CHEBI:15378"/>
        <dbReference type="ChEBI" id="CHEBI:30013"/>
        <dbReference type="ChEBI" id="CHEBI:30616"/>
        <dbReference type="ChEBI" id="CHEBI:61977"/>
        <dbReference type="ChEBI" id="CHEBI:456216"/>
        <dbReference type="EC" id="2.7.11.1"/>
    </reaction>
</comment>
<dbReference type="EMBL" id="HBGW01046468">
    <property type="protein sequence ID" value="CAD9574568.1"/>
    <property type="molecule type" value="Transcribed_RNA"/>
</dbReference>
<feature type="domain" description="Protein kinase" evidence="12">
    <location>
        <begin position="1"/>
        <end position="266"/>
    </location>
</feature>
<dbReference type="InterPro" id="IPR008271">
    <property type="entry name" value="Ser/Thr_kinase_AS"/>
</dbReference>
<dbReference type="GO" id="GO:0004674">
    <property type="term" value="F:protein serine/threonine kinase activity"/>
    <property type="evidence" value="ECO:0007669"/>
    <property type="project" value="UniProtKB-KW"/>
</dbReference>
<keyword evidence="5 10" id="KW-0547">Nucleotide-binding</keyword>
<dbReference type="AlphaFoldDB" id="A0A7S2KG90"/>
<dbReference type="PIRSF" id="PIRSF000654">
    <property type="entry name" value="Integrin-linked_kinase"/>
    <property type="match status" value="1"/>
</dbReference>
<reference evidence="13" key="1">
    <citation type="submission" date="2021-01" db="EMBL/GenBank/DDBJ databases">
        <authorList>
            <person name="Corre E."/>
            <person name="Pelletier E."/>
            <person name="Niang G."/>
            <person name="Scheremetjew M."/>
            <person name="Finn R."/>
            <person name="Kale V."/>
            <person name="Holt S."/>
            <person name="Cochrane G."/>
            <person name="Meng A."/>
            <person name="Brown T."/>
            <person name="Cohen L."/>
        </authorList>
    </citation>
    <scope>NUCLEOTIDE SEQUENCE</scope>
    <source>
        <strain evidence="13">RCC3387</strain>
    </source>
</reference>
<evidence type="ECO:0000259" key="12">
    <source>
        <dbReference type="PROSITE" id="PS50011"/>
    </source>
</evidence>
<evidence type="ECO:0000256" key="8">
    <source>
        <dbReference type="ARBA" id="ARBA00047899"/>
    </source>
</evidence>
<keyword evidence="7 10" id="KW-0067">ATP-binding</keyword>
<dbReference type="SMART" id="SM00220">
    <property type="entry name" value="S_TKc"/>
    <property type="match status" value="1"/>
</dbReference>
<keyword evidence="3 11" id="KW-0723">Serine/threonine-protein kinase</keyword>
<dbReference type="PANTHER" id="PTHR43671">
    <property type="entry name" value="SERINE/THREONINE-PROTEIN KINASE NEK"/>
    <property type="match status" value="1"/>
</dbReference>